<keyword evidence="2" id="KW-0808">Transferase</keyword>
<reference evidence="2" key="1">
    <citation type="submission" date="2018-06" db="EMBL/GenBank/DDBJ databases">
        <authorList>
            <person name="Zhirakovskaya E."/>
        </authorList>
    </citation>
    <scope>NUCLEOTIDE SEQUENCE</scope>
</reference>
<accession>A0A3B0VD50</accession>
<dbReference type="SUPFAM" id="SSF53448">
    <property type="entry name" value="Nucleotide-diphospho-sugar transferases"/>
    <property type="match status" value="1"/>
</dbReference>
<proteinExistence type="predicted"/>
<sequence>MEKLSAVIITFNEEKNIERCILSLEGVADEIVVLDSFSTDRTKEICEKYKVKFHTAKFDGYIEQKNKALTYATSTYVLSLDADEALSESLKASITEVKKDWGADGYTFNRLTNYCGEWIKHCGWYPDRKLRLFDTRKGRWAGLNPHDVLIMKADSVIKHLKGDLLHYSYYTIEEHYRQAEHFSTLSAEAKFEKGKKASLIKVWLSPVVKFLKCYLLQRGFLDGSAGWRICTISAKESYLKYRKLRALYQQKR</sequence>
<dbReference type="InterPro" id="IPR029044">
    <property type="entry name" value="Nucleotide-diphossugar_trans"/>
</dbReference>
<dbReference type="AlphaFoldDB" id="A0A3B0VD50"/>
<protein>
    <submittedName>
        <fullName evidence="2">Glycosyl transferase, family 2</fullName>
    </submittedName>
</protein>
<dbReference type="GO" id="GO:0016740">
    <property type="term" value="F:transferase activity"/>
    <property type="evidence" value="ECO:0007669"/>
    <property type="project" value="UniProtKB-KW"/>
</dbReference>
<dbReference type="CDD" id="cd02511">
    <property type="entry name" value="Beta4Glucosyltransferase"/>
    <property type="match status" value="1"/>
</dbReference>
<evidence type="ECO:0000259" key="1">
    <source>
        <dbReference type="Pfam" id="PF00535"/>
    </source>
</evidence>
<evidence type="ECO:0000313" key="2">
    <source>
        <dbReference type="EMBL" id="VAW29754.1"/>
    </source>
</evidence>
<dbReference type="PANTHER" id="PTHR43630:SF2">
    <property type="entry name" value="GLYCOSYLTRANSFERASE"/>
    <property type="match status" value="1"/>
</dbReference>
<dbReference type="Gene3D" id="3.90.550.10">
    <property type="entry name" value="Spore Coat Polysaccharide Biosynthesis Protein SpsA, Chain A"/>
    <property type="match status" value="1"/>
</dbReference>
<dbReference type="PANTHER" id="PTHR43630">
    <property type="entry name" value="POLY-BETA-1,6-N-ACETYL-D-GLUCOSAMINE SYNTHASE"/>
    <property type="match status" value="1"/>
</dbReference>
<feature type="domain" description="Glycosyltransferase 2-like" evidence="1">
    <location>
        <begin position="5"/>
        <end position="122"/>
    </location>
</feature>
<name>A0A3B0VD50_9ZZZZ</name>
<dbReference type="Pfam" id="PF00535">
    <property type="entry name" value="Glycos_transf_2"/>
    <property type="match status" value="1"/>
</dbReference>
<dbReference type="InterPro" id="IPR001173">
    <property type="entry name" value="Glyco_trans_2-like"/>
</dbReference>
<organism evidence="2">
    <name type="scientific">hydrothermal vent metagenome</name>
    <dbReference type="NCBI Taxonomy" id="652676"/>
    <lineage>
        <taxon>unclassified sequences</taxon>
        <taxon>metagenomes</taxon>
        <taxon>ecological metagenomes</taxon>
    </lineage>
</organism>
<gene>
    <name evidence="2" type="ORF">MNBD_BACTEROID07-1845</name>
</gene>
<dbReference type="EMBL" id="UOET01000420">
    <property type="protein sequence ID" value="VAW29754.1"/>
    <property type="molecule type" value="Genomic_DNA"/>
</dbReference>